<dbReference type="InterPro" id="IPR011042">
    <property type="entry name" value="6-blade_b-propeller_TolB-like"/>
</dbReference>
<sequence>MFYLDPPIRLKAATRVTLPPEWVAPRRSDWADCQLGGRLLGSFLEGPCFDGQGNLYLVDIPFGRIIRVSEDGRPELVTTYEGWPNGLKILRDGRILIADHRLGLVEINARGEALVLVDNYRGERFRGLNDLTIGPNGWIYFTDQGQSGLQEPNGAVYRWNISSLRLERILTGIPSPNGLVLSRDASRLFVAVTRANAIWRLPFVRDGGVSKVGVFLNLSGGGGPDGLAMDCQGGLIVAQPGLGVLRFDEAGRLTHIVEVPDGTSTSNITFGENDSRVLFIADSAGSRVLAVEMPFAGVTVS</sequence>
<dbReference type="PANTHER" id="PTHR47572">
    <property type="entry name" value="LIPOPROTEIN-RELATED"/>
    <property type="match status" value="1"/>
</dbReference>
<dbReference type="PANTHER" id="PTHR47572:SF5">
    <property type="entry name" value="BLR2277 PROTEIN"/>
    <property type="match status" value="1"/>
</dbReference>
<dbReference type="InterPro" id="IPR013658">
    <property type="entry name" value="SGL"/>
</dbReference>
<comment type="caution">
    <text evidence="2">The sequence shown here is derived from an EMBL/GenBank/DDBJ whole genome shotgun (WGS) entry which is preliminary data.</text>
</comment>
<accession>A0ABN0HK51</accession>
<evidence type="ECO:0000259" key="1">
    <source>
        <dbReference type="Pfam" id="PF08450"/>
    </source>
</evidence>
<dbReference type="EMBL" id="AMQQ01000023">
    <property type="protein sequence ID" value="EKJ94931.1"/>
    <property type="molecule type" value="Genomic_DNA"/>
</dbReference>
<dbReference type="InterPro" id="IPR051262">
    <property type="entry name" value="SMP-30/CGR1_Lactonase"/>
</dbReference>
<dbReference type="Pfam" id="PF08450">
    <property type="entry name" value="SGL"/>
    <property type="match status" value="1"/>
</dbReference>
<evidence type="ECO:0000313" key="2">
    <source>
        <dbReference type="EMBL" id="EKJ94931.1"/>
    </source>
</evidence>
<proteinExistence type="predicted"/>
<organism evidence="2 3">
    <name type="scientific">Bradyrhizobium lupini HPC(L)</name>
    <dbReference type="NCBI Taxonomy" id="1229491"/>
    <lineage>
        <taxon>Bacteria</taxon>
        <taxon>Pseudomonadati</taxon>
        <taxon>Pseudomonadota</taxon>
        <taxon>Alphaproteobacteria</taxon>
        <taxon>Hyphomicrobiales</taxon>
        <taxon>Nitrobacteraceae</taxon>
        <taxon>Bradyrhizobium</taxon>
    </lineage>
</organism>
<dbReference type="Proteomes" id="UP000017668">
    <property type="component" value="Unassembled WGS sequence"/>
</dbReference>
<dbReference type="Gene3D" id="2.120.10.30">
    <property type="entry name" value="TolB, C-terminal domain"/>
    <property type="match status" value="1"/>
</dbReference>
<dbReference type="SUPFAM" id="SSF63829">
    <property type="entry name" value="Calcium-dependent phosphotriesterase"/>
    <property type="match status" value="1"/>
</dbReference>
<evidence type="ECO:0000313" key="3">
    <source>
        <dbReference type="Proteomes" id="UP000017668"/>
    </source>
</evidence>
<feature type="domain" description="SMP-30/Gluconolactonase/LRE-like region" evidence="1">
    <location>
        <begin position="45"/>
        <end position="281"/>
    </location>
</feature>
<name>A0ABN0HK51_RHILU</name>
<protein>
    <submittedName>
        <fullName evidence="2">SMP-30/gluconolaconase/LRE domain-containing protein</fullName>
    </submittedName>
</protein>
<keyword evidence="3" id="KW-1185">Reference proteome</keyword>
<reference evidence="2 3" key="1">
    <citation type="journal article" date="2013" name="Genome Announc.">
        <title>Genome Sequence of Rhizobium lupini HPC(L) Isolated from Saline Desert Soil, Kutch (Gujarat).</title>
        <authorList>
            <person name="Agarwal L."/>
            <person name="Purohit H.J."/>
        </authorList>
    </citation>
    <scope>NUCLEOTIDE SEQUENCE [LARGE SCALE GENOMIC DNA]</scope>
    <source>
        <strain evidence="3">HPC(L)</strain>
    </source>
</reference>
<gene>
    <name evidence="2" type="ORF">C241_16748</name>
</gene>